<feature type="transmembrane region" description="Helical" evidence="1">
    <location>
        <begin position="17"/>
        <end position="40"/>
    </location>
</feature>
<evidence type="ECO:0000256" key="1">
    <source>
        <dbReference type="SAM" id="Phobius"/>
    </source>
</evidence>
<feature type="transmembrane region" description="Helical" evidence="1">
    <location>
        <begin position="52"/>
        <end position="69"/>
    </location>
</feature>
<keyword evidence="3" id="KW-1185">Reference proteome</keyword>
<gene>
    <name evidence="2" type="ORF">MBBTH_20010</name>
</gene>
<keyword evidence="1" id="KW-0812">Transmembrane</keyword>
<keyword evidence="1" id="KW-0472">Membrane</keyword>
<name>A0A315XKR7_9EURY</name>
<organism evidence="2 3">
    <name type="scientific">Methanobrevibacter thaueri</name>
    <dbReference type="NCBI Taxonomy" id="190975"/>
    <lineage>
        <taxon>Archaea</taxon>
        <taxon>Methanobacteriati</taxon>
        <taxon>Methanobacteriota</taxon>
        <taxon>Methanomada group</taxon>
        <taxon>Methanobacteria</taxon>
        <taxon>Methanobacteriales</taxon>
        <taxon>Methanobacteriaceae</taxon>
        <taxon>Methanobrevibacter</taxon>
    </lineage>
</organism>
<evidence type="ECO:0000313" key="2">
    <source>
        <dbReference type="EMBL" id="PWB85401.1"/>
    </source>
</evidence>
<evidence type="ECO:0000313" key="3">
    <source>
        <dbReference type="Proteomes" id="UP000251717"/>
    </source>
</evidence>
<dbReference type="Proteomes" id="UP000251717">
    <property type="component" value="Unassembled WGS sequence"/>
</dbReference>
<feature type="transmembrane region" description="Helical" evidence="1">
    <location>
        <begin position="81"/>
        <end position="101"/>
    </location>
</feature>
<accession>A0A315XKR7</accession>
<reference evidence="2 3" key="1">
    <citation type="submission" date="2017-03" db="EMBL/GenBank/DDBJ databases">
        <title>Genome sequence of Methanobrevibacter thaueri.</title>
        <authorList>
            <person name="Poehlein A."/>
            <person name="Seedorf H."/>
            <person name="Daniel R."/>
        </authorList>
    </citation>
    <scope>NUCLEOTIDE SEQUENCE [LARGE SCALE GENOMIC DNA]</scope>
    <source>
        <strain evidence="2 3">DSM 11995</strain>
    </source>
</reference>
<keyword evidence="1" id="KW-1133">Transmembrane helix</keyword>
<proteinExistence type="predicted"/>
<dbReference type="EMBL" id="MZGS01000028">
    <property type="protein sequence ID" value="PWB85401.1"/>
    <property type="molecule type" value="Genomic_DNA"/>
</dbReference>
<dbReference type="RefSeq" id="WP_116592873.1">
    <property type="nucleotide sequence ID" value="NZ_MZGS01000028.1"/>
</dbReference>
<sequence length="102" mass="11287">MDGGNDDKQVVSVGNKLIALIFSVLAFIWTGLFFVFAQLILFPDMSFSDNGLIRLIGLLICFAVASKFYDYFTDGNDGKSMAMVIIIVVFIITLVMGFLMVQ</sequence>
<comment type="caution">
    <text evidence="2">The sequence shown here is derived from an EMBL/GenBank/DDBJ whole genome shotgun (WGS) entry which is preliminary data.</text>
</comment>
<protein>
    <submittedName>
        <fullName evidence="2">Uncharacterized protein</fullName>
    </submittedName>
</protein>
<dbReference type="AlphaFoldDB" id="A0A315XKR7"/>